<reference evidence="2 3" key="2">
    <citation type="journal article" date="2010" name="Nucleic Acids Res.">
        <title>BeetleBase in 2010: revisions to provide comprehensive genomic information for Tribolium castaneum.</title>
        <authorList>
            <person name="Kim H.S."/>
            <person name="Murphy T."/>
            <person name="Xia J."/>
            <person name="Caragea D."/>
            <person name="Park Y."/>
            <person name="Beeman R.W."/>
            <person name="Lorenzen M.D."/>
            <person name="Butcher S."/>
            <person name="Manak J.R."/>
            <person name="Brown S.J."/>
        </authorList>
    </citation>
    <scope>GENOME REANNOTATION</scope>
    <source>
        <strain evidence="2 3">Georgia GA2</strain>
    </source>
</reference>
<evidence type="ECO:0000313" key="2">
    <source>
        <dbReference type="EMBL" id="EFA01803.1"/>
    </source>
</evidence>
<evidence type="ECO:0000256" key="1">
    <source>
        <dbReference type="SAM" id="MobiDB-lite"/>
    </source>
</evidence>
<accession>D1ZZS9</accession>
<name>D1ZZS9_TRICA</name>
<dbReference type="EMBL" id="KQ971338">
    <property type="protein sequence ID" value="EFA01803.1"/>
    <property type="molecule type" value="Genomic_DNA"/>
</dbReference>
<feature type="region of interest" description="Disordered" evidence="1">
    <location>
        <begin position="17"/>
        <end position="40"/>
    </location>
</feature>
<organism evidence="2 3">
    <name type="scientific">Tribolium castaneum</name>
    <name type="common">Red flour beetle</name>
    <dbReference type="NCBI Taxonomy" id="7070"/>
    <lineage>
        <taxon>Eukaryota</taxon>
        <taxon>Metazoa</taxon>
        <taxon>Ecdysozoa</taxon>
        <taxon>Arthropoda</taxon>
        <taxon>Hexapoda</taxon>
        <taxon>Insecta</taxon>
        <taxon>Pterygota</taxon>
        <taxon>Neoptera</taxon>
        <taxon>Endopterygota</taxon>
        <taxon>Coleoptera</taxon>
        <taxon>Polyphaga</taxon>
        <taxon>Cucujiformia</taxon>
        <taxon>Tenebrionidae</taxon>
        <taxon>Tenebrionidae incertae sedis</taxon>
        <taxon>Tribolium</taxon>
    </lineage>
</organism>
<gene>
    <name evidence="2" type="primary">AUGUSTUS-3.0.2_07404</name>
    <name evidence="2" type="ORF">TcasGA2_TC007404</name>
</gene>
<dbReference type="AlphaFoldDB" id="D1ZZS9"/>
<keyword evidence="3" id="KW-1185">Reference proteome</keyword>
<reference evidence="2 3" key="1">
    <citation type="journal article" date="2008" name="Nature">
        <title>The genome of the model beetle and pest Tribolium castaneum.</title>
        <authorList>
            <consortium name="Tribolium Genome Sequencing Consortium"/>
            <person name="Richards S."/>
            <person name="Gibbs R.A."/>
            <person name="Weinstock G.M."/>
            <person name="Brown S.J."/>
            <person name="Denell R."/>
            <person name="Beeman R.W."/>
            <person name="Gibbs R."/>
            <person name="Beeman R.W."/>
            <person name="Brown S.J."/>
            <person name="Bucher G."/>
            <person name="Friedrich M."/>
            <person name="Grimmelikhuijzen C.J."/>
            <person name="Klingler M."/>
            <person name="Lorenzen M."/>
            <person name="Richards S."/>
            <person name="Roth S."/>
            <person name="Schroder R."/>
            <person name="Tautz D."/>
            <person name="Zdobnov E.M."/>
            <person name="Muzny D."/>
            <person name="Gibbs R.A."/>
            <person name="Weinstock G.M."/>
            <person name="Attaway T."/>
            <person name="Bell S."/>
            <person name="Buhay C.J."/>
            <person name="Chandrabose M.N."/>
            <person name="Chavez D."/>
            <person name="Clerk-Blankenburg K.P."/>
            <person name="Cree A."/>
            <person name="Dao M."/>
            <person name="Davis C."/>
            <person name="Chacko J."/>
            <person name="Dinh H."/>
            <person name="Dugan-Rocha S."/>
            <person name="Fowler G."/>
            <person name="Garner T.T."/>
            <person name="Garnes J."/>
            <person name="Gnirke A."/>
            <person name="Hawes A."/>
            <person name="Hernandez J."/>
            <person name="Hines S."/>
            <person name="Holder M."/>
            <person name="Hume J."/>
            <person name="Jhangiani S.N."/>
            <person name="Joshi V."/>
            <person name="Khan Z.M."/>
            <person name="Jackson L."/>
            <person name="Kovar C."/>
            <person name="Kowis A."/>
            <person name="Lee S."/>
            <person name="Lewis L.R."/>
            <person name="Margolis J."/>
            <person name="Morgan M."/>
            <person name="Nazareth L.V."/>
            <person name="Nguyen N."/>
            <person name="Okwuonu G."/>
            <person name="Parker D."/>
            <person name="Richards S."/>
            <person name="Ruiz S.J."/>
            <person name="Santibanez J."/>
            <person name="Savard J."/>
            <person name="Scherer S.E."/>
            <person name="Schneider B."/>
            <person name="Sodergren E."/>
            <person name="Tautz D."/>
            <person name="Vattahil S."/>
            <person name="Villasana D."/>
            <person name="White C.S."/>
            <person name="Wright R."/>
            <person name="Park Y."/>
            <person name="Beeman R.W."/>
            <person name="Lord J."/>
            <person name="Oppert B."/>
            <person name="Lorenzen M."/>
            <person name="Brown S."/>
            <person name="Wang L."/>
            <person name="Savard J."/>
            <person name="Tautz D."/>
            <person name="Richards S."/>
            <person name="Weinstock G."/>
            <person name="Gibbs R.A."/>
            <person name="Liu Y."/>
            <person name="Worley K."/>
            <person name="Weinstock G."/>
            <person name="Elsik C.G."/>
            <person name="Reese J.T."/>
            <person name="Elhaik E."/>
            <person name="Landan G."/>
            <person name="Graur D."/>
            <person name="Arensburger P."/>
            <person name="Atkinson P."/>
            <person name="Beeman R.W."/>
            <person name="Beidler J."/>
            <person name="Brown S.J."/>
            <person name="Demuth J.P."/>
            <person name="Drury D.W."/>
            <person name="Du Y.Z."/>
            <person name="Fujiwara H."/>
            <person name="Lorenzen M."/>
            <person name="Maselli V."/>
            <person name="Osanai M."/>
            <person name="Park Y."/>
            <person name="Robertson H.M."/>
            <person name="Tu Z."/>
            <person name="Wang J.J."/>
            <person name="Wang S."/>
            <person name="Richards S."/>
            <person name="Song H."/>
            <person name="Zhang L."/>
            <person name="Sodergren E."/>
            <person name="Werner D."/>
            <person name="Stanke M."/>
            <person name="Morgenstern B."/>
            <person name="Solovyev V."/>
            <person name="Kosarev P."/>
            <person name="Brown G."/>
            <person name="Chen H.C."/>
            <person name="Ermolaeva O."/>
            <person name="Hlavina W."/>
            <person name="Kapustin Y."/>
            <person name="Kiryutin B."/>
            <person name="Kitts P."/>
            <person name="Maglott D."/>
            <person name="Pruitt K."/>
            <person name="Sapojnikov V."/>
            <person name="Souvorov A."/>
            <person name="Mackey A.J."/>
            <person name="Waterhouse R.M."/>
            <person name="Wyder S."/>
            <person name="Zdobnov E.M."/>
            <person name="Zdobnov E.M."/>
            <person name="Wyder S."/>
            <person name="Kriventseva E.V."/>
            <person name="Kadowaki T."/>
            <person name="Bork P."/>
            <person name="Aranda M."/>
            <person name="Bao R."/>
            <person name="Beermann A."/>
            <person name="Berns N."/>
            <person name="Bolognesi R."/>
            <person name="Bonneton F."/>
            <person name="Bopp D."/>
            <person name="Brown S.J."/>
            <person name="Bucher G."/>
            <person name="Butts T."/>
            <person name="Chaumot A."/>
            <person name="Denell R.E."/>
            <person name="Ferrier D.E."/>
            <person name="Friedrich M."/>
            <person name="Gordon C.M."/>
            <person name="Jindra M."/>
            <person name="Klingler M."/>
            <person name="Lan Q."/>
            <person name="Lattorff H.M."/>
            <person name="Laudet V."/>
            <person name="von Levetsow C."/>
            <person name="Liu Z."/>
            <person name="Lutz R."/>
            <person name="Lynch J.A."/>
            <person name="da Fonseca R.N."/>
            <person name="Posnien N."/>
            <person name="Reuter R."/>
            <person name="Roth S."/>
            <person name="Savard J."/>
            <person name="Schinko J.B."/>
            <person name="Schmitt C."/>
            <person name="Schoppmeier M."/>
            <person name="Schroder R."/>
            <person name="Shippy T.D."/>
            <person name="Simonnet F."/>
            <person name="Marques-Souza H."/>
            <person name="Tautz D."/>
            <person name="Tomoyasu Y."/>
            <person name="Trauner J."/>
            <person name="Van der Zee M."/>
            <person name="Vervoort M."/>
            <person name="Wittkopp N."/>
            <person name="Wimmer E.A."/>
            <person name="Yang X."/>
            <person name="Jones A.K."/>
            <person name="Sattelle D.B."/>
            <person name="Ebert P.R."/>
            <person name="Nelson D."/>
            <person name="Scott J.G."/>
            <person name="Beeman R.W."/>
            <person name="Muthukrishnan S."/>
            <person name="Kramer K.J."/>
            <person name="Arakane Y."/>
            <person name="Beeman R.W."/>
            <person name="Zhu Q."/>
            <person name="Hogenkamp D."/>
            <person name="Dixit R."/>
            <person name="Oppert B."/>
            <person name="Jiang H."/>
            <person name="Zou Z."/>
            <person name="Marshall J."/>
            <person name="Elpidina E."/>
            <person name="Vinokurov K."/>
            <person name="Oppert C."/>
            <person name="Zou Z."/>
            <person name="Evans J."/>
            <person name="Lu Z."/>
            <person name="Zhao P."/>
            <person name="Sumathipala N."/>
            <person name="Altincicek B."/>
            <person name="Vilcinskas A."/>
            <person name="Williams M."/>
            <person name="Hultmark D."/>
            <person name="Hetru C."/>
            <person name="Jiang H."/>
            <person name="Grimmelikhuijzen C.J."/>
            <person name="Hauser F."/>
            <person name="Cazzamali G."/>
            <person name="Williamson M."/>
            <person name="Park Y."/>
            <person name="Li B."/>
            <person name="Tanaka Y."/>
            <person name="Predel R."/>
            <person name="Neupert S."/>
            <person name="Schachtner J."/>
            <person name="Verleyen P."/>
            <person name="Raible F."/>
            <person name="Bork P."/>
            <person name="Friedrich M."/>
            <person name="Walden K.K."/>
            <person name="Robertson H.M."/>
            <person name="Angeli S."/>
            <person name="Foret S."/>
            <person name="Bucher G."/>
            <person name="Schuetz S."/>
            <person name="Maleszka R."/>
            <person name="Wimmer E.A."/>
            <person name="Beeman R.W."/>
            <person name="Lorenzen M."/>
            <person name="Tomoyasu Y."/>
            <person name="Miller S.C."/>
            <person name="Grossmann D."/>
            <person name="Bucher G."/>
        </authorList>
    </citation>
    <scope>NUCLEOTIDE SEQUENCE [LARGE SCALE GENOMIC DNA]</scope>
    <source>
        <strain evidence="2 3">Georgia GA2</strain>
    </source>
</reference>
<dbReference type="Proteomes" id="UP000007266">
    <property type="component" value="Linkage group 4"/>
</dbReference>
<evidence type="ECO:0000313" key="3">
    <source>
        <dbReference type="Proteomes" id="UP000007266"/>
    </source>
</evidence>
<proteinExistence type="predicted"/>
<sequence length="74" mass="7577">MPMTTTAQFALENCEGLPKIGSGSAPGVGEASEPREGPPENVVTVNVKARTGPGAPEILLRFFHGSEIGDINAG</sequence>
<dbReference type="InParanoid" id="D1ZZS9"/>
<dbReference type="HOGENOM" id="CLU_2690990_0_0_1"/>
<protein>
    <submittedName>
        <fullName evidence="2">Uncharacterized protein</fullName>
    </submittedName>
</protein>